<sequence length="32" mass="3540">MQNVRRGHYELGVEADPRLRVSAAFAELALAV</sequence>
<proteinExistence type="predicted"/>
<accession>A0A1C3P4I4</accession>
<evidence type="ECO:0000313" key="2">
    <source>
        <dbReference type="Proteomes" id="UP000199013"/>
    </source>
</evidence>
<name>A0A1C3P4I4_9ACTN</name>
<dbReference type="AlphaFoldDB" id="A0A1C3P4I4"/>
<dbReference type="EMBL" id="FLUV01001785">
    <property type="protein sequence ID" value="SBW24732.1"/>
    <property type="molecule type" value="Genomic_DNA"/>
</dbReference>
<keyword evidence="2" id="KW-1185">Reference proteome</keyword>
<evidence type="ECO:0000313" key="1">
    <source>
        <dbReference type="EMBL" id="SBW24732.1"/>
    </source>
</evidence>
<gene>
    <name evidence="1" type="ORF">FDG2_4279</name>
</gene>
<dbReference type="Proteomes" id="UP000199013">
    <property type="component" value="Unassembled WGS sequence"/>
</dbReference>
<organism evidence="1 2">
    <name type="scientific">Candidatus Protofrankia californiensis</name>
    <dbReference type="NCBI Taxonomy" id="1839754"/>
    <lineage>
        <taxon>Bacteria</taxon>
        <taxon>Bacillati</taxon>
        <taxon>Actinomycetota</taxon>
        <taxon>Actinomycetes</taxon>
        <taxon>Frankiales</taxon>
        <taxon>Frankiaceae</taxon>
        <taxon>Protofrankia</taxon>
    </lineage>
</organism>
<reference evidence="2" key="1">
    <citation type="submission" date="2016-02" db="EMBL/GenBank/DDBJ databases">
        <authorList>
            <person name="Wibberg D."/>
        </authorList>
    </citation>
    <scope>NUCLEOTIDE SEQUENCE [LARGE SCALE GENOMIC DNA]</scope>
</reference>
<protein>
    <submittedName>
        <fullName evidence="1">Uncharacterized protein</fullName>
    </submittedName>
</protein>